<evidence type="ECO:0000313" key="2">
    <source>
        <dbReference type="Proteomes" id="UP001203297"/>
    </source>
</evidence>
<reference evidence="1" key="1">
    <citation type="journal article" date="2022" name="New Phytol.">
        <title>Evolutionary transition to the ectomycorrhizal habit in the genomes of a hyperdiverse lineage of mushroom-forming fungi.</title>
        <authorList>
            <person name="Looney B."/>
            <person name="Miyauchi S."/>
            <person name="Morin E."/>
            <person name="Drula E."/>
            <person name="Courty P.E."/>
            <person name="Kohler A."/>
            <person name="Kuo A."/>
            <person name="LaButti K."/>
            <person name="Pangilinan J."/>
            <person name="Lipzen A."/>
            <person name="Riley R."/>
            <person name="Andreopoulos W."/>
            <person name="He G."/>
            <person name="Johnson J."/>
            <person name="Nolan M."/>
            <person name="Tritt A."/>
            <person name="Barry K.W."/>
            <person name="Grigoriev I.V."/>
            <person name="Nagy L.G."/>
            <person name="Hibbett D."/>
            <person name="Henrissat B."/>
            <person name="Matheny P.B."/>
            <person name="Labbe J."/>
            <person name="Martin F.M."/>
        </authorList>
    </citation>
    <scope>NUCLEOTIDE SEQUENCE</scope>
    <source>
        <strain evidence="1">BPL690</strain>
    </source>
</reference>
<evidence type="ECO:0000313" key="1">
    <source>
        <dbReference type="EMBL" id="KAI0294686.1"/>
    </source>
</evidence>
<gene>
    <name evidence="1" type="ORF">B0F90DRAFT_1821065</name>
</gene>
<accession>A0AAD4LZP5</accession>
<comment type="caution">
    <text evidence="1">The sequence shown here is derived from an EMBL/GenBank/DDBJ whole genome shotgun (WGS) entry which is preliminary data.</text>
</comment>
<dbReference type="AlphaFoldDB" id="A0AAD4LZP5"/>
<keyword evidence="2" id="KW-1185">Reference proteome</keyword>
<sequence length="147" mass="16555">MTPRLDNLAANELILWKLSNLVRVPSPVKTTIGAIEFPDSESEVAFDGNGTVQVLHPAMELSEYWESPPKRGHLHIVVQVPFRAPSNLPEYPILEDLPENSLEPLPFADQITFSVPSEERFLRLSLHDIRPNEVEDATKTLPTFMIS</sequence>
<name>A0AAD4LZP5_9AGAM</name>
<dbReference type="EMBL" id="WTXG01000070">
    <property type="protein sequence ID" value="KAI0294686.1"/>
    <property type="molecule type" value="Genomic_DNA"/>
</dbReference>
<dbReference type="Proteomes" id="UP001203297">
    <property type="component" value="Unassembled WGS sequence"/>
</dbReference>
<organism evidence="1 2">
    <name type="scientific">Multifurca ochricompacta</name>
    <dbReference type="NCBI Taxonomy" id="376703"/>
    <lineage>
        <taxon>Eukaryota</taxon>
        <taxon>Fungi</taxon>
        <taxon>Dikarya</taxon>
        <taxon>Basidiomycota</taxon>
        <taxon>Agaricomycotina</taxon>
        <taxon>Agaricomycetes</taxon>
        <taxon>Russulales</taxon>
        <taxon>Russulaceae</taxon>
        <taxon>Multifurca</taxon>
    </lineage>
</organism>
<proteinExistence type="predicted"/>
<protein>
    <submittedName>
        <fullName evidence="1">Uncharacterized protein</fullName>
    </submittedName>
</protein>